<evidence type="ECO:0000256" key="4">
    <source>
        <dbReference type="ARBA" id="ARBA00022989"/>
    </source>
</evidence>
<keyword evidence="3 6" id="KW-0812">Transmembrane</keyword>
<feature type="transmembrane region" description="Helical" evidence="6">
    <location>
        <begin position="660"/>
        <end position="683"/>
    </location>
</feature>
<feature type="transmembrane region" description="Helical" evidence="6">
    <location>
        <begin position="704"/>
        <end position="727"/>
    </location>
</feature>
<dbReference type="OrthoDB" id="9794724at2"/>
<evidence type="ECO:0000256" key="2">
    <source>
        <dbReference type="ARBA" id="ARBA00022475"/>
    </source>
</evidence>
<evidence type="ECO:0000313" key="9">
    <source>
        <dbReference type="Proteomes" id="UP000266273"/>
    </source>
</evidence>
<evidence type="ECO:0000256" key="3">
    <source>
        <dbReference type="ARBA" id="ARBA00022692"/>
    </source>
</evidence>
<comment type="caution">
    <text evidence="8">The sequence shown here is derived from an EMBL/GenBank/DDBJ whole genome shotgun (WGS) entry which is preliminary data.</text>
</comment>
<dbReference type="InterPro" id="IPR004869">
    <property type="entry name" value="MMPL_dom"/>
</dbReference>
<dbReference type="Gene3D" id="1.20.1640.10">
    <property type="entry name" value="Multidrug efflux transporter AcrB transmembrane domain"/>
    <property type="match status" value="2"/>
</dbReference>
<feature type="domain" description="SSD" evidence="7">
    <location>
        <begin position="625"/>
        <end position="761"/>
    </location>
</feature>
<feature type="transmembrane region" description="Helical" evidence="6">
    <location>
        <begin position="230"/>
        <end position="248"/>
    </location>
</feature>
<dbReference type="EMBL" id="QXDF01000003">
    <property type="protein sequence ID" value="RIA47332.1"/>
    <property type="molecule type" value="Genomic_DNA"/>
</dbReference>
<dbReference type="InterPro" id="IPR050545">
    <property type="entry name" value="Mycobact_MmpL"/>
</dbReference>
<keyword evidence="9" id="KW-1185">Reference proteome</keyword>
<keyword evidence="2" id="KW-1003">Cell membrane</keyword>
<dbReference type="InterPro" id="IPR000731">
    <property type="entry name" value="SSD"/>
</dbReference>
<reference evidence="8 9" key="1">
    <citation type="submission" date="2018-08" db="EMBL/GenBank/DDBJ databases">
        <title>Genomic Encyclopedia of Archaeal and Bacterial Type Strains, Phase II (KMG-II): from individual species to whole genera.</title>
        <authorList>
            <person name="Goeker M."/>
        </authorList>
    </citation>
    <scope>NUCLEOTIDE SEQUENCE [LARGE SCALE GENOMIC DNA]</scope>
    <source>
        <strain evidence="8 9">DSM 5002</strain>
    </source>
</reference>
<comment type="subcellular location">
    <subcellularLocation>
        <location evidence="1">Cell membrane</location>
        <topology evidence="1">Multi-pass membrane protein</topology>
    </subcellularLocation>
</comment>
<evidence type="ECO:0000259" key="7">
    <source>
        <dbReference type="PROSITE" id="PS50156"/>
    </source>
</evidence>
<dbReference type="RefSeq" id="WP_119062219.1">
    <property type="nucleotide sequence ID" value="NZ_QXDF01000003.1"/>
</dbReference>
<feature type="transmembrane region" description="Helical" evidence="6">
    <location>
        <begin position="254"/>
        <end position="274"/>
    </location>
</feature>
<evidence type="ECO:0000256" key="1">
    <source>
        <dbReference type="ARBA" id="ARBA00004651"/>
    </source>
</evidence>
<feature type="transmembrane region" description="Helical" evidence="6">
    <location>
        <begin position="281"/>
        <end position="303"/>
    </location>
</feature>
<evidence type="ECO:0000313" key="8">
    <source>
        <dbReference type="EMBL" id="RIA47332.1"/>
    </source>
</evidence>
<gene>
    <name evidence="8" type="ORF">BXY53_2408</name>
</gene>
<protein>
    <recommendedName>
        <fullName evidence="7">SSD domain-containing protein</fullName>
    </recommendedName>
</protein>
<dbReference type="PANTHER" id="PTHR33406">
    <property type="entry name" value="MEMBRANE PROTEIN MJ1562-RELATED"/>
    <property type="match status" value="1"/>
</dbReference>
<dbReference type="GO" id="GO:0005886">
    <property type="term" value="C:plasma membrane"/>
    <property type="evidence" value="ECO:0007669"/>
    <property type="project" value="UniProtKB-SubCell"/>
</dbReference>
<feature type="transmembrane region" description="Helical" evidence="6">
    <location>
        <begin position="23"/>
        <end position="44"/>
    </location>
</feature>
<organism evidence="8 9">
    <name type="scientific">Dichotomicrobium thermohalophilum</name>
    <dbReference type="NCBI Taxonomy" id="933063"/>
    <lineage>
        <taxon>Bacteria</taxon>
        <taxon>Pseudomonadati</taxon>
        <taxon>Pseudomonadota</taxon>
        <taxon>Alphaproteobacteria</taxon>
        <taxon>Hyphomicrobiales</taxon>
        <taxon>Hyphomicrobiaceae</taxon>
        <taxon>Dichotomicrobium</taxon>
    </lineage>
</organism>
<proteinExistence type="predicted"/>
<dbReference type="Pfam" id="PF03176">
    <property type="entry name" value="MMPL"/>
    <property type="match status" value="2"/>
</dbReference>
<feature type="transmembrane region" description="Helical" evidence="6">
    <location>
        <begin position="419"/>
        <end position="439"/>
    </location>
</feature>
<feature type="transmembrane region" description="Helical" evidence="6">
    <location>
        <begin position="618"/>
        <end position="640"/>
    </location>
</feature>
<evidence type="ECO:0000256" key="5">
    <source>
        <dbReference type="ARBA" id="ARBA00023136"/>
    </source>
</evidence>
<dbReference type="AlphaFoldDB" id="A0A397PE90"/>
<evidence type="ECO:0000256" key="6">
    <source>
        <dbReference type="SAM" id="Phobius"/>
    </source>
</evidence>
<keyword evidence="5 6" id="KW-0472">Membrane</keyword>
<keyword evidence="4 6" id="KW-1133">Transmembrane helix</keyword>
<accession>A0A397PE90</accession>
<dbReference type="PANTHER" id="PTHR33406:SF12">
    <property type="entry name" value="BLR2997 PROTEIN"/>
    <property type="match status" value="1"/>
</dbReference>
<name>A0A397PE90_9HYPH</name>
<feature type="transmembrane region" description="Helical" evidence="6">
    <location>
        <begin position="323"/>
        <end position="346"/>
    </location>
</feature>
<sequence>MAIQQAHQRRIGLGLERLGLLPLRFPILFLVLIAAITAASVVGYNRLKVEDSLTELFRTDTPEFRTYQTLTERFPSSEFDVLVVIEGEELLTRPALQTLRDIVLELQFVEEQRGMISMFSARQPPTEAGEIPPPLFPAELPKGEAFDELIEKVRENEILRDKLLSPDGTLTLIVIALDQAAVREQGLRAVVGEIERIVDENLRGTGLTAQLSGAPVMQLEIRNAVERDRLIYNGLGFAIGALIALVFFRRLSLVVIAAGPPALAILWSLGALGWMDFRLNLFLNVMSPLIMVMAFSDTMQITFAMRDRLVAGDDKRTALRYAILRVGPACVLTVATAAASFITLLISDSALIRTFGAAGALSCVIAYVAVITLVPLLGMLLLGNDHSKLREDKGGHDRPMRALRGLCEWIADGVTARPIFFASLSVVLIVTMGAAHLSLEPHYRLADQVPDREQALEASSRLDEKLTGANPVHILIEFKEGQDVYDPHTLEVVGKIHRLVQSEPKVGNVWSVETLRDWLQRSDEYSIAKLKQYVEILPEHLVRRFLAEDGQSVVVTGRVPDIDASRLLPVIDSIDAKLDDIRQEYPGFEISVTGLPAIAARNSADMINQLSRGLSAEMVVVALMIALAFRSIIIGAVAALPGLFPIFASGALLAFTGEGLQFASIVALTVAFGLGLDATIHYLNRLQQEDRPGADPREVIKRATVLIGPALMLTTIVLACGLAVAMFSDLPSLRLFGRLAAITLIAALIGDLMILPSVMLLIRRLRRRSTQTADQSASGL</sequence>
<dbReference type="SUPFAM" id="SSF82866">
    <property type="entry name" value="Multidrug efflux transporter AcrB transmembrane domain"/>
    <property type="match status" value="2"/>
</dbReference>
<dbReference type="Proteomes" id="UP000266273">
    <property type="component" value="Unassembled WGS sequence"/>
</dbReference>
<feature type="transmembrane region" description="Helical" evidence="6">
    <location>
        <begin position="358"/>
        <end position="382"/>
    </location>
</feature>
<feature type="transmembrane region" description="Helical" evidence="6">
    <location>
        <begin position="739"/>
        <end position="762"/>
    </location>
</feature>
<dbReference type="PROSITE" id="PS50156">
    <property type="entry name" value="SSD"/>
    <property type="match status" value="1"/>
</dbReference>